<dbReference type="PROSITE" id="PS00718">
    <property type="entry name" value="SIGMA54_2"/>
    <property type="match status" value="1"/>
</dbReference>
<dbReference type="PANTHER" id="PTHR32248">
    <property type="entry name" value="RNA POLYMERASE SIGMA-54 FACTOR"/>
    <property type="match status" value="1"/>
</dbReference>
<dbReference type="GO" id="GO:0003677">
    <property type="term" value="F:DNA binding"/>
    <property type="evidence" value="ECO:0007669"/>
    <property type="project" value="UniProtKB-KW"/>
</dbReference>
<keyword evidence="2 9" id="KW-0240">DNA-directed RNA polymerase</keyword>
<dbReference type="GO" id="GO:0016987">
    <property type="term" value="F:sigma factor activity"/>
    <property type="evidence" value="ECO:0007669"/>
    <property type="project" value="UniProtKB-KW"/>
</dbReference>
<dbReference type="EMBL" id="AP014800">
    <property type="protein sequence ID" value="BAQ68576.1"/>
    <property type="molecule type" value="Genomic_DNA"/>
</dbReference>
<evidence type="ECO:0000256" key="8">
    <source>
        <dbReference type="ARBA" id="ARBA00023163"/>
    </source>
</evidence>
<dbReference type="InterPro" id="IPR007046">
    <property type="entry name" value="RNA_pol_sigma_54_core-bd"/>
</dbReference>
<keyword evidence="7 9" id="KW-0238">DNA-binding</keyword>
<dbReference type="Pfam" id="PF04552">
    <property type="entry name" value="Sigma54_DBD"/>
    <property type="match status" value="1"/>
</dbReference>
<dbReference type="Gene3D" id="1.10.10.60">
    <property type="entry name" value="Homeodomain-like"/>
    <property type="match status" value="1"/>
</dbReference>
<dbReference type="GO" id="GO:0000428">
    <property type="term" value="C:DNA-directed RNA polymerase complex"/>
    <property type="evidence" value="ECO:0007669"/>
    <property type="project" value="UniProtKB-KW"/>
</dbReference>
<dbReference type="PROSITE" id="PS50044">
    <property type="entry name" value="SIGMA54_3"/>
    <property type="match status" value="1"/>
</dbReference>
<dbReference type="eggNOG" id="COG1508">
    <property type="taxonomic scope" value="Bacteria"/>
</dbReference>
<sequence length="435" mass="46531">MEMMVSQRQTQGLAMTAKMQAALRILQMTAVDLSAYLAEEALENPCLEVSVPQALRAVPSGVAGSGAGSDFDAVAALASDKPSLYDHVLRQIALAFPDPRLARVAETFAEALEPTGWLGSPPEAVAAAAGVPISVAEAVLARLQQFEPAGLFARGLADCLRLQAEDRDMLTWELSVILDNLGMVAEGRIDALAELCDGTPQDVRNALRAIRGLDPKPGLAFAATEPPILPPDLRVIRKDGTWAVELNRSALPAIKVTEAPETGRDTAARTYATRARSRAQWLARAVERRHSTLLAAAVCLVRRQGDYLDRGPRHLHPLGTEDVAEELGLHASTVSRAVQHRMIETPRGTVPLRTFFSRAFTPGSGEDGPSQDALIALVGDIVAKENPARPLSDAAIAAEAKAAGFALARRTVAKYRDVLGIPSSYDRRQNARISA</sequence>
<keyword evidence="8 9" id="KW-0804">Transcription</keyword>
<protein>
    <recommendedName>
        <fullName evidence="9">RNA polymerase sigma-54 factor</fullName>
    </recommendedName>
</protein>
<evidence type="ECO:0000256" key="5">
    <source>
        <dbReference type="ARBA" id="ARBA00023015"/>
    </source>
</evidence>
<keyword evidence="3 9" id="KW-0808">Transferase</keyword>
<comment type="similarity">
    <text evidence="1 9">Belongs to the sigma-54 factor family.</text>
</comment>
<evidence type="ECO:0000313" key="12">
    <source>
        <dbReference type="EMBL" id="BAQ68576.1"/>
    </source>
</evidence>
<comment type="function">
    <text evidence="9">Sigma factors are initiation factors that promote the attachment of RNA polymerase to specific initiation sites and are then released.</text>
</comment>
<reference evidence="12 13" key="1">
    <citation type="submission" date="2015-02" db="EMBL/GenBank/DDBJ databases">
        <title>Genome sequene of Rhodovulum sulfidophilum DSM 2351.</title>
        <authorList>
            <person name="Nagao N."/>
        </authorList>
    </citation>
    <scope>NUCLEOTIDE SEQUENCE [LARGE SCALE GENOMIC DNA]</scope>
    <source>
        <strain evidence="12 13">DSM 2351</strain>
    </source>
</reference>
<evidence type="ECO:0000256" key="2">
    <source>
        <dbReference type="ARBA" id="ARBA00022478"/>
    </source>
</evidence>
<dbReference type="InterPro" id="IPR007634">
    <property type="entry name" value="RNA_pol_sigma_54_DNA-bd"/>
</dbReference>
<dbReference type="PRINTS" id="PR00045">
    <property type="entry name" value="SIGMA54FCT"/>
</dbReference>
<evidence type="ECO:0000256" key="7">
    <source>
        <dbReference type="ARBA" id="ARBA00023125"/>
    </source>
</evidence>
<dbReference type="InterPro" id="IPR038709">
    <property type="entry name" value="RpoN_core-bd_sf"/>
</dbReference>
<dbReference type="PIRSF" id="PIRSF000774">
    <property type="entry name" value="RpoN"/>
    <property type="match status" value="1"/>
</dbReference>
<dbReference type="PANTHER" id="PTHR32248:SF4">
    <property type="entry name" value="RNA POLYMERASE SIGMA-54 FACTOR"/>
    <property type="match status" value="1"/>
</dbReference>
<dbReference type="GO" id="GO:0006352">
    <property type="term" value="P:DNA-templated transcription initiation"/>
    <property type="evidence" value="ECO:0007669"/>
    <property type="project" value="InterPro"/>
</dbReference>
<dbReference type="GO" id="GO:0016779">
    <property type="term" value="F:nucleotidyltransferase activity"/>
    <property type="evidence" value="ECO:0007669"/>
    <property type="project" value="UniProtKB-KW"/>
</dbReference>
<evidence type="ECO:0000259" key="10">
    <source>
        <dbReference type="Pfam" id="PF04552"/>
    </source>
</evidence>
<evidence type="ECO:0000313" key="13">
    <source>
        <dbReference type="Proteomes" id="UP000064912"/>
    </source>
</evidence>
<dbReference type="Pfam" id="PF00309">
    <property type="entry name" value="Sigma54_AID"/>
    <property type="match status" value="1"/>
</dbReference>
<evidence type="ECO:0000256" key="9">
    <source>
        <dbReference type="PIRNR" id="PIRNR000774"/>
    </source>
</evidence>
<proteinExistence type="inferred from homology"/>
<evidence type="ECO:0000256" key="1">
    <source>
        <dbReference type="ARBA" id="ARBA00008798"/>
    </source>
</evidence>
<keyword evidence="6 9" id="KW-0731">Sigma factor</keyword>
<dbReference type="GO" id="GO:0001216">
    <property type="term" value="F:DNA-binding transcription activator activity"/>
    <property type="evidence" value="ECO:0007669"/>
    <property type="project" value="InterPro"/>
</dbReference>
<organism evidence="12 13">
    <name type="scientific">Rhodovulum sulfidophilum</name>
    <name type="common">Rhodobacter sulfidophilus</name>
    <dbReference type="NCBI Taxonomy" id="35806"/>
    <lineage>
        <taxon>Bacteria</taxon>
        <taxon>Pseudomonadati</taxon>
        <taxon>Pseudomonadota</taxon>
        <taxon>Alphaproteobacteria</taxon>
        <taxon>Rhodobacterales</taxon>
        <taxon>Paracoccaceae</taxon>
        <taxon>Rhodovulum</taxon>
    </lineage>
</organism>
<keyword evidence="4 9" id="KW-0548">Nucleotidyltransferase</keyword>
<gene>
    <name evidence="12" type="ORF">NHU_01417</name>
</gene>
<accession>A0A0D6B0M7</accession>
<feature type="domain" description="RNA polymerase sigma factor 54 core-binding" evidence="11">
    <location>
        <begin position="76"/>
        <end position="258"/>
    </location>
</feature>
<feature type="domain" description="RNA polymerase sigma factor 54 DNA-binding" evidence="10">
    <location>
        <begin position="270"/>
        <end position="429"/>
    </location>
</feature>
<dbReference type="InterPro" id="IPR000394">
    <property type="entry name" value="RNA_pol_sigma_54"/>
</dbReference>
<dbReference type="RefSeq" id="WP_060834361.1">
    <property type="nucleotide sequence ID" value="NZ_JAAEAJ010000005.1"/>
</dbReference>
<name>A0A0D6B0M7_RHOSU</name>
<dbReference type="Pfam" id="PF04963">
    <property type="entry name" value="Sigma54_CBD"/>
    <property type="match status" value="1"/>
</dbReference>
<evidence type="ECO:0000256" key="6">
    <source>
        <dbReference type="ARBA" id="ARBA00023082"/>
    </source>
</evidence>
<evidence type="ECO:0000259" key="11">
    <source>
        <dbReference type="Pfam" id="PF04963"/>
    </source>
</evidence>
<dbReference type="Proteomes" id="UP000064912">
    <property type="component" value="Chromosome"/>
</dbReference>
<evidence type="ECO:0000256" key="4">
    <source>
        <dbReference type="ARBA" id="ARBA00022695"/>
    </source>
</evidence>
<evidence type="ECO:0000256" key="3">
    <source>
        <dbReference type="ARBA" id="ARBA00022679"/>
    </source>
</evidence>
<dbReference type="Gene3D" id="1.10.10.1330">
    <property type="entry name" value="RNA polymerase sigma-54 factor, core-binding domain"/>
    <property type="match status" value="1"/>
</dbReference>
<keyword evidence="5 9" id="KW-0805">Transcription regulation</keyword>
<dbReference type="KEGG" id="rsu:NHU_01417"/>
<dbReference type="AlphaFoldDB" id="A0A0D6B0M7"/>
<dbReference type="PATRIC" id="fig|35806.4.peg.1463"/>
<dbReference type="NCBIfam" id="TIGR02395">
    <property type="entry name" value="rpoN_sigma"/>
    <property type="match status" value="1"/>
</dbReference>